<keyword evidence="4 9" id="KW-0812">Transmembrane</keyword>
<dbReference type="SUPFAM" id="SSF58104">
    <property type="entry name" value="Methyl-accepting chemotaxis protein (MCP) signaling domain"/>
    <property type="match status" value="1"/>
</dbReference>
<dbReference type="SMART" id="SM00304">
    <property type="entry name" value="HAMP"/>
    <property type="match status" value="1"/>
</dbReference>
<proteinExistence type="inferred from homology"/>
<evidence type="ECO:0000256" key="8">
    <source>
        <dbReference type="SAM" id="MobiDB-lite"/>
    </source>
</evidence>
<dbReference type="GO" id="GO:0007165">
    <property type="term" value="P:signal transduction"/>
    <property type="evidence" value="ECO:0007669"/>
    <property type="project" value="InterPro"/>
</dbReference>
<feature type="domain" description="HAMP" evidence="11">
    <location>
        <begin position="207"/>
        <end position="258"/>
    </location>
</feature>
<accession>A0A485M253</accession>
<keyword evidence="6 9" id="KW-0472">Membrane</keyword>
<evidence type="ECO:0000313" key="12">
    <source>
        <dbReference type="EMBL" id="VFU16289.1"/>
    </source>
</evidence>
<feature type="transmembrane region" description="Helical" evidence="9">
    <location>
        <begin position="12"/>
        <end position="34"/>
    </location>
</feature>
<keyword evidence="5 9" id="KW-1133">Transmembrane helix</keyword>
<dbReference type="CDD" id="cd11386">
    <property type="entry name" value="MCP_signal"/>
    <property type="match status" value="1"/>
</dbReference>
<evidence type="ECO:0000256" key="5">
    <source>
        <dbReference type="ARBA" id="ARBA00022989"/>
    </source>
</evidence>
<dbReference type="GO" id="GO:0006935">
    <property type="term" value="P:chemotaxis"/>
    <property type="evidence" value="ECO:0007669"/>
    <property type="project" value="TreeGrafter"/>
</dbReference>
<feature type="transmembrane region" description="Helical" evidence="9">
    <location>
        <begin position="186"/>
        <end position="205"/>
    </location>
</feature>
<comment type="similarity">
    <text evidence="7">Belongs to the methyl-accepting chemotaxis (MCP) protein family.</text>
</comment>
<dbReference type="CDD" id="cd06225">
    <property type="entry name" value="HAMP"/>
    <property type="match status" value="1"/>
</dbReference>
<dbReference type="Gene3D" id="1.10.287.950">
    <property type="entry name" value="Methyl-accepting chemotaxis protein"/>
    <property type="match status" value="1"/>
</dbReference>
<evidence type="ECO:0000256" key="1">
    <source>
        <dbReference type="ARBA" id="ARBA00004651"/>
    </source>
</evidence>
<dbReference type="InterPro" id="IPR004089">
    <property type="entry name" value="MCPsignal_dom"/>
</dbReference>
<dbReference type="InterPro" id="IPR033463">
    <property type="entry name" value="sCache_3"/>
</dbReference>
<evidence type="ECO:0000259" key="11">
    <source>
        <dbReference type="PROSITE" id="PS50885"/>
    </source>
</evidence>
<organism evidence="12">
    <name type="scientific">anaerobic digester metagenome</name>
    <dbReference type="NCBI Taxonomy" id="1263854"/>
    <lineage>
        <taxon>unclassified sequences</taxon>
        <taxon>metagenomes</taxon>
        <taxon>ecological metagenomes</taxon>
    </lineage>
</organism>
<dbReference type="FunFam" id="1.10.287.950:FF:000001">
    <property type="entry name" value="Methyl-accepting chemotaxis sensory transducer"/>
    <property type="match status" value="1"/>
</dbReference>
<dbReference type="Pfam" id="PF17202">
    <property type="entry name" value="sCache_3_3"/>
    <property type="match status" value="1"/>
</dbReference>
<evidence type="ECO:0000259" key="10">
    <source>
        <dbReference type="PROSITE" id="PS50111"/>
    </source>
</evidence>
<evidence type="ECO:0000256" key="4">
    <source>
        <dbReference type="ARBA" id="ARBA00022692"/>
    </source>
</evidence>
<dbReference type="SUPFAM" id="SSF103190">
    <property type="entry name" value="Sensory domain-like"/>
    <property type="match status" value="1"/>
</dbReference>
<evidence type="ECO:0000256" key="9">
    <source>
        <dbReference type="SAM" id="Phobius"/>
    </source>
</evidence>
<dbReference type="InterPro" id="IPR051310">
    <property type="entry name" value="MCP_chemotaxis"/>
</dbReference>
<keyword evidence="3" id="KW-0488">Methylation</keyword>
<reference evidence="12" key="1">
    <citation type="submission" date="2019-03" db="EMBL/GenBank/DDBJ databases">
        <authorList>
            <person name="Hao L."/>
        </authorList>
    </citation>
    <scope>NUCLEOTIDE SEQUENCE</scope>
</reference>
<feature type="domain" description="Methyl-accepting transducer" evidence="10">
    <location>
        <begin position="263"/>
        <end position="492"/>
    </location>
</feature>
<gene>
    <name evidence="12" type="ORF">SCFA_530004</name>
</gene>
<sequence length="557" mass="60362">MLKNLGIKAKLTILATGAIIIVVIMVAGFCLLNYHNELKRIAQANQETRIQVFWDLLRQKGSEFRIEGDRLMIGDCVINGNHELPDKVQELCGGTAAIFMHGEQVATSVRNEDGTRAVATTLNGAAYDAIFGERRSYRGEEDILGVPCFTAYDPIRDRNGNIIGVLYTGVKRSEFFQGYDRLKTRIAVVALLFVAAIFGLLNMIVSRMITQPLTRIADTIRGMECDLTKRLQVTGKDEIGSIARWFNTFVSSMDQIISQVKGITRNVDHATQEVAEGGQGLSQATQEQAAAIEQVAATIEEMTASIKNNALNADKGREMARVMVNMASASGDASQRLMEAMDEISVASRRVGDIITTVNEVAFQTNLLALNAAVEAARAGEHGKGFAVVAEEVRALAQRSAEAANEIKGLIEDTVQKVNAGDEIVRSSVESLNQIIANIHDLSRNMDEIAVASGEQATGVDEVNRALSQIDSTTQQNASIVEELAMSSDDLRSEAGQLADLVEQFRVSDMSGTGPSGRKLQGKGISLRSERGDSPARVSPGMRKGRGADMDEGFEEF</sequence>
<dbReference type="PROSITE" id="PS50885">
    <property type="entry name" value="HAMP"/>
    <property type="match status" value="1"/>
</dbReference>
<evidence type="ECO:0000256" key="6">
    <source>
        <dbReference type="ARBA" id="ARBA00023136"/>
    </source>
</evidence>
<dbReference type="PROSITE" id="PS50111">
    <property type="entry name" value="CHEMOTAXIS_TRANSDUC_2"/>
    <property type="match status" value="1"/>
</dbReference>
<dbReference type="AlphaFoldDB" id="A0A485M253"/>
<dbReference type="PANTHER" id="PTHR43531">
    <property type="entry name" value="PROTEIN ICFG"/>
    <property type="match status" value="1"/>
</dbReference>
<name>A0A485M253_9ZZZZ</name>
<evidence type="ECO:0000256" key="7">
    <source>
        <dbReference type="ARBA" id="ARBA00029447"/>
    </source>
</evidence>
<evidence type="ECO:0000256" key="3">
    <source>
        <dbReference type="ARBA" id="ARBA00022481"/>
    </source>
</evidence>
<dbReference type="Pfam" id="PF00672">
    <property type="entry name" value="HAMP"/>
    <property type="match status" value="1"/>
</dbReference>
<dbReference type="GO" id="GO:0004888">
    <property type="term" value="F:transmembrane signaling receptor activity"/>
    <property type="evidence" value="ECO:0007669"/>
    <property type="project" value="TreeGrafter"/>
</dbReference>
<dbReference type="InterPro" id="IPR029151">
    <property type="entry name" value="Sensor-like_sf"/>
</dbReference>
<protein>
    <submittedName>
        <fullName evidence="12">Methyl-accepting chemotaxis sensory transducer, class 34H</fullName>
    </submittedName>
</protein>
<dbReference type="InterPro" id="IPR003660">
    <property type="entry name" value="HAMP_dom"/>
</dbReference>
<feature type="region of interest" description="Disordered" evidence="8">
    <location>
        <begin position="509"/>
        <end position="557"/>
    </location>
</feature>
<keyword evidence="2" id="KW-1003">Cell membrane</keyword>
<dbReference type="Pfam" id="PF00015">
    <property type="entry name" value="MCPsignal"/>
    <property type="match status" value="1"/>
</dbReference>
<dbReference type="PANTHER" id="PTHR43531:SF14">
    <property type="entry name" value="METHYL-ACCEPTING CHEMOTAXIS PROTEIN I-RELATED"/>
    <property type="match status" value="1"/>
</dbReference>
<dbReference type="SMART" id="SM00283">
    <property type="entry name" value="MA"/>
    <property type="match status" value="1"/>
</dbReference>
<dbReference type="EMBL" id="CAADRM010000118">
    <property type="protein sequence ID" value="VFU16289.1"/>
    <property type="molecule type" value="Genomic_DNA"/>
</dbReference>
<comment type="subcellular location">
    <subcellularLocation>
        <location evidence="1">Cell membrane</location>
        <topology evidence="1">Multi-pass membrane protein</topology>
    </subcellularLocation>
</comment>
<dbReference type="GO" id="GO:0005886">
    <property type="term" value="C:plasma membrane"/>
    <property type="evidence" value="ECO:0007669"/>
    <property type="project" value="UniProtKB-SubCell"/>
</dbReference>
<evidence type="ECO:0000256" key="2">
    <source>
        <dbReference type="ARBA" id="ARBA00022475"/>
    </source>
</evidence>